<proteinExistence type="predicted"/>
<accession>A0ABV6P4C9</accession>
<evidence type="ECO:0000313" key="1">
    <source>
        <dbReference type="EMBL" id="MFC0567834.1"/>
    </source>
</evidence>
<keyword evidence="2" id="KW-1185">Reference proteome</keyword>
<name>A0ABV6P4C9_9ACTN</name>
<organism evidence="1 2">
    <name type="scientific">Plantactinospora siamensis</name>
    <dbReference type="NCBI Taxonomy" id="555372"/>
    <lineage>
        <taxon>Bacteria</taxon>
        <taxon>Bacillati</taxon>
        <taxon>Actinomycetota</taxon>
        <taxon>Actinomycetes</taxon>
        <taxon>Micromonosporales</taxon>
        <taxon>Micromonosporaceae</taxon>
        <taxon>Plantactinospora</taxon>
    </lineage>
</organism>
<gene>
    <name evidence="1" type="ORF">ACFFHU_27295</name>
</gene>
<dbReference type="RefSeq" id="WP_377343178.1">
    <property type="nucleotide sequence ID" value="NZ_JBHLUE010000026.1"/>
</dbReference>
<comment type="caution">
    <text evidence="1">The sequence shown here is derived from an EMBL/GenBank/DDBJ whole genome shotgun (WGS) entry which is preliminary data.</text>
</comment>
<reference evidence="1 2" key="1">
    <citation type="submission" date="2024-09" db="EMBL/GenBank/DDBJ databases">
        <authorList>
            <person name="Sun Q."/>
            <person name="Mori K."/>
        </authorList>
    </citation>
    <scope>NUCLEOTIDE SEQUENCE [LARGE SCALE GENOMIC DNA]</scope>
    <source>
        <strain evidence="1 2">TBRC 2205</strain>
    </source>
</reference>
<dbReference type="Proteomes" id="UP001589894">
    <property type="component" value="Unassembled WGS sequence"/>
</dbReference>
<evidence type="ECO:0000313" key="2">
    <source>
        <dbReference type="Proteomes" id="UP001589894"/>
    </source>
</evidence>
<sequence length="157" mass="17788">MGSSDWCYLVPYGPDLEQVLATLRQRVFDEHDYYFDDDDDDREETAGDAGRWPATMAELFEKESVQYEGTHSVLDIFHVIGSGEEDAYGTLRPLTPQEQVDLFGRPRLTRQTFEGAYARRHEGPLGSFGQRWSGHSVVLHDGEGRPTEIAIWGFSGD</sequence>
<dbReference type="EMBL" id="JBHLUE010000026">
    <property type="protein sequence ID" value="MFC0567834.1"/>
    <property type="molecule type" value="Genomic_DNA"/>
</dbReference>
<protein>
    <submittedName>
        <fullName evidence="1">Uncharacterized protein</fullName>
    </submittedName>
</protein>